<feature type="transmembrane region" description="Helical" evidence="2">
    <location>
        <begin position="75"/>
        <end position="95"/>
    </location>
</feature>
<dbReference type="EMBL" id="CAFBNF010000241">
    <property type="protein sequence ID" value="CAB4957524.1"/>
    <property type="molecule type" value="Genomic_DNA"/>
</dbReference>
<evidence type="ECO:0000256" key="2">
    <source>
        <dbReference type="SAM" id="Phobius"/>
    </source>
</evidence>
<keyword evidence="2" id="KW-0472">Membrane</keyword>
<dbReference type="InterPro" id="IPR046549">
    <property type="entry name" value="DUF6703"/>
</dbReference>
<evidence type="ECO:0000313" key="3">
    <source>
        <dbReference type="EMBL" id="CAB4957524.1"/>
    </source>
</evidence>
<reference evidence="3" key="1">
    <citation type="submission" date="2020-05" db="EMBL/GenBank/DDBJ databases">
        <authorList>
            <person name="Chiriac C."/>
            <person name="Salcher M."/>
            <person name="Ghai R."/>
            <person name="Kavagutti S V."/>
        </authorList>
    </citation>
    <scope>NUCLEOTIDE SEQUENCE</scope>
</reference>
<evidence type="ECO:0000256" key="1">
    <source>
        <dbReference type="SAM" id="MobiDB-lite"/>
    </source>
</evidence>
<proteinExistence type="predicted"/>
<feature type="region of interest" description="Disordered" evidence="1">
    <location>
        <begin position="1"/>
        <end position="36"/>
    </location>
</feature>
<name>A0A6J7KV73_9ZZZZ</name>
<protein>
    <submittedName>
        <fullName evidence="3">Unannotated protein</fullName>
    </submittedName>
</protein>
<gene>
    <name evidence="3" type="ORF">UFOPK3773_01783</name>
</gene>
<sequence length="128" mass="13872">MSSKKGGQRRPGNPANRSGTPATSSKPTPATTGLSMRRKFERRSAPFILFLHQLPRWAFPLLMAVFLVAGLLIPIAWLGGVLLLALSLFLVWLTILSWPVLSVSGRLLRSVTIAAALAVTYARFTGSL</sequence>
<dbReference type="Pfam" id="PF20444">
    <property type="entry name" value="DUF6703"/>
    <property type="match status" value="1"/>
</dbReference>
<keyword evidence="2" id="KW-0812">Transmembrane</keyword>
<feature type="compositionally biased region" description="Low complexity" evidence="1">
    <location>
        <begin position="18"/>
        <end position="33"/>
    </location>
</feature>
<dbReference type="AlphaFoldDB" id="A0A6J7KV73"/>
<feature type="transmembrane region" description="Helical" evidence="2">
    <location>
        <begin position="47"/>
        <end position="69"/>
    </location>
</feature>
<keyword evidence="2" id="KW-1133">Transmembrane helix</keyword>
<accession>A0A6J7KV73</accession>
<organism evidence="3">
    <name type="scientific">freshwater metagenome</name>
    <dbReference type="NCBI Taxonomy" id="449393"/>
    <lineage>
        <taxon>unclassified sequences</taxon>
        <taxon>metagenomes</taxon>
        <taxon>ecological metagenomes</taxon>
    </lineage>
</organism>